<keyword evidence="1" id="KW-1133">Transmembrane helix</keyword>
<proteinExistence type="predicted"/>
<dbReference type="EMBL" id="FZQP02000038">
    <property type="protein sequence ID" value="VVC86888.1"/>
    <property type="molecule type" value="Genomic_DNA"/>
</dbReference>
<evidence type="ECO:0000313" key="3">
    <source>
        <dbReference type="Proteomes" id="UP000324832"/>
    </source>
</evidence>
<dbReference type="AlphaFoldDB" id="A0A5E4PPM9"/>
<accession>A0A5E4PPM9</accession>
<name>A0A5E4PPM9_9NEOP</name>
<keyword evidence="3" id="KW-1185">Reference proteome</keyword>
<keyword evidence="1" id="KW-0812">Transmembrane</keyword>
<reference evidence="2 3" key="1">
    <citation type="submission" date="2017-07" db="EMBL/GenBank/DDBJ databases">
        <authorList>
            <person name="Talla V."/>
            <person name="Backstrom N."/>
        </authorList>
    </citation>
    <scope>NUCLEOTIDE SEQUENCE [LARGE SCALE GENOMIC DNA]</scope>
</reference>
<dbReference type="Proteomes" id="UP000324832">
    <property type="component" value="Unassembled WGS sequence"/>
</dbReference>
<gene>
    <name evidence="2" type="ORF">LSINAPIS_LOCUS625</name>
</gene>
<protein>
    <submittedName>
        <fullName evidence="2">Uncharacterized protein</fullName>
    </submittedName>
</protein>
<feature type="transmembrane region" description="Helical" evidence="1">
    <location>
        <begin position="26"/>
        <end position="45"/>
    </location>
</feature>
<evidence type="ECO:0000256" key="1">
    <source>
        <dbReference type="SAM" id="Phobius"/>
    </source>
</evidence>
<sequence length="99" mass="11112">MAIGVDSSKWKPRKVKGTPAARVGNLIALGVLTFGVISGVAYHVWWTPPKLRKAVEKLYEDPIEEVERRMMIASGLPNRSGDMIRKLMEEDARTDLPHK</sequence>
<keyword evidence="1" id="KW-0472">Membrane</keyword>
<organism evidence="2 3">
    <name type="scientific">Leptidea sinapis</name>
    <dbReference type="NCBI Taxonomy" id="189913"/>
    <lineage>
        <taxon>Eukaryota</taxon>
        <taxon>Metazoa</taxon>
        <taxon>Ecdysozoa</taxon>
        <taxon>Arthropoda</taxon>
        <taxon>Hexapoda</taxon>
        <taxon>Insecta</taxon>
        <taxon>Pterygota</taxon>
        <taxon>Neoptera</taxon>
        <taxon>Endopterygota</taxon>
        <taxon>Lepidoptera</taxon>
        <taxon>Glossata</taxon>
        <taxon>Ditrysia</taxon>
        <taxon>Papilionoidea</taxon>
        <taxon>Pieridae</taxon>
        <taxon>Dismorphiinae</taxon>
        <taxon>Leptidea</taxon>
    </lineage>
</organism>
<evidence type="ECO:0000313" key="2">
    <source>
        <dbReference type="EMBL" id="VVC86888.1"/>
    </source>
</evidence>